<reference evidence="2 3" key="1">
    <citation type="submission" date="2019-11" db="EMBL/GenBank/DDBJ databases">
        <title>Comparative genomics of hydrocarbon-degrading Desulfosarcina strains.</title>
        <authorList>
            <person name="Watanabe M."/>
            <person name="Kojima H."/>
            <person name="Fukui M."/>
        </authorList>
    </citation>
    <scope>NUCLEOTIDE SEQUENCE [LARGE SCALE GENOMIC DNA]</scope>
    <source>
        <strain evidence="2 3">28bB2T</strain>
        <plasmid evidence="3">do28_1 dna</plasmid>
    </source>
</reference>
<dbReference type="RefSeq" id="WP_155326262.1">
    <property type="nucleotide sequence ID" value="NZ_AP021877.1"/>
</dbReference>
<dbReference type="Pfam" id="PF18144">
    <property type="entry name" value="SMODS"/>
    <property type="match status" value="1"/>
</dbReference>
<sequence length="360" mass="40581">MDLPTYFKDFVSSNIKGINLTSRQRQDCITGHKTLRDRLKGYDDLKDVIVATFLQGSYVRHTIARPKGAENPDVDVVVVTKLHEEDFSPEEVVEVFIPFLEKYYKDKYVMQGRSIGIQLSYVDLDFVITSAPSEAQIGILENAMRSIGLFTIDQFITEAAKAETWQPFPLRIPDRDLKDWQDTHPMAQAQWTRQKNAACNSHYVNVVRALKWWRKETFDECKPKGYPLEHIIGQCCPDGISSIAKGITYALENIVINYADHVDSNTVPFLPNHGIPHKDVLERLSAEEFAKFYGLAKDAAITARKALDSDDKCESIQFWTELFGSRFPQAAPGECDKKKQEQGGYTSRAAGTTVGGGLFG</sequence>
<accession>A0A5K8A2K8</accession>
<dbReference type="KEGG" id="dov:DSCO28_72420"/>
<feature type="region of interest" description="Disordered" evidence="1">
    <location>
        <begin position="333"/>
        <end position="360"/>
    </location>
</feature>
<dbReference type="EMBL" id="AP021877">
    <property type="protein sequence ID" value="BBO86676.1"/>
    <property type="molecule type" value="Genomic_DNA"/>
</dbReference>
<dbReference type="AlphaFoldDB" id="A0A5K8A2K8"/>
<gene>
    <name evidence="2" type="ORF">DSCO28_72420</name>
</gene>
<geneLocation type="plasmid" evidence="3">
    <name>do28_1 dna</name>
</geneLocation>
<evidence type="ECO:0000313" key="2">
    <source>
        <dbReference type="EMBL" id="BBO86676.1"/>
    </source>
</evidence>
<keyword evidence="2" id="KW-0808">Transferase</keyword>
<organism evidence="2 3">
    <name type="scientific">Desulfosarcina ovata subsp. sediminis</name>
    <dbReference type="NCBI Taxonomy" id="885957"/>
    <lineage>
        <taxon>Bacteria</taxon>
        <taxon>Pseudomonadati</taxon>
        <taxon>Thermodesulfobacteriota</taxon>
        <taxon>Desulfobacteria</taxon>
        <taxon>Desulfobacterales</taxon>
        <taxon>Desulfosarcinaceae</taxon>
        <taxon>Desulfosarcina</taxon>
    </lineage>
</organism>
<evidence type="ECO:0000313" key="3">
    <source>
        <dbReference type="Proteomes" id="UP000425960"/>
    </source>
</evidence>
<evidence type="ECO:0000256" key="1">
    <source>
        <dbReference type="SAM" id="MobiDB-lite"/>
    </source>
</evidence>
<keyword evidence="2" id="KW-0614">Plasmid</keyword>
<dbReference type="Proteomes" id="UP000425960">
    <property type="component" value="Plasmid Do28_1"/>
</dbReference>
<dbReference type="GO" id="GO:0016740">
    <property type="term" value="F:transferase activity"/>
    <property type="evidence" value="ECO:0007669"/>
    <property type="project" value="UniProtKB-KW"/>
</dbReference>
<protein>
    <submittedName>
        <fullName evidence="2">Nucleotidyltransferase</fullName>
    </submittedName>
</protein>
<name>A0A5K8A2K8_9BACT</name>
<proteinExistence type="predicted"/>